<dbReference type="GO" id="GO:0005615">
    <property type="term" value="C:extracellular space"/>
    <property type="evidence" value="ECO:0007669"/>
    <property type="project" value="InterPro"/>
</dbReference>
<evidence type="ECO:0000259" key="1">
    <source>
        <dbReference type="Pfam" id="PF07678"/>
    </source>
</evidence>
<dbReference type="PANTHER" id="PTHR11412">
    <property type="entry name" value="MACROGLOBULIN / COMPLEMENT"/>
    <property type="match status" value="1"/>
</dbReference>
<evidence type="ECO:0000313" key="2">
    <source>
        <dbReference type="EMBL" id="CAF1577717.1"/>
    </source>
</evidence>
<comment type="caution">
    <text evidence="3">The sequence shown here is derived from an EMBL/GenBank/DDBJ whole genome shotgun (WGS) entry which is preliminary data.</text>
</comment>
<proteinExistence type="predicted"/>
<protein>
    <recommendedName>
        <fullName evidence="1">Alpha-macroglobulin-like TED domain-containing protein</fullName>
    </recommendedName>
</protein>
<accession>A0A8S2V1Z8</accession>
<name>A0A8S2V1Z8_9BILA</name>
<dbReference type="Proteomes" id="UP000682733">
    <property type="component" value="Unassembled WGS sequence"/>
</dbReference>
<evidence type="ECO:0000313" key="3">
    <source>
        <dbReference type="EMBL" id="CAF4375772.1"/>
    </source>
</evidence>
<dbReference type="EMBL" id="CAJOBA010068127">
    <property type="protein sequence ID" value="CAF4375772.1"/>
    <property type="molecule type" value="Genomic_DNA"/>
</dbReference>
<feature type="non-terminal residue" evidence="3">
    <location>
        <position position="1"/>
    </location>
</feature>
<dbReference type="Gene3D" id="1.50.10.20">
    <property type="match status" value="1"/>
</dbReference>
<dbReference type="InterPro" id="IPR011626">
    <property type="entry name" value="Alpha-macroglobulin_TED"/>
</dbReference>
<dbReference type="EMBL" id="CAJNOK010045150">
    <property type="protein sequence ID" value="CAF1577717.1"/>
    <property type="molecule type" value="Genomic_DNA"/>
</dbReference>
<reference evidence="3" key="1">
    <citation type="submission" date="2021-02" db="EMBL/GenBank/DDBJ databases">
        <authorList>
            <person name="Nowell W R."/>
        </authorList>
    </citation>
    <scope>NUCLEOTIDE SEQUENCE</scope>
</reference>
<dbReference type="AlphaFoldDB" id="A0A8S2V1Z8"/>
<feature type="domain" description="Alpha-macroglobulin-like TED" evidence="1">
    <location>
        <begin position="93"/>
        <end position="326"/>
    </location>
</feature>
<dbReference type="PANTHER" id="PTHR11412:SF146">
    <property type="entry name" value="CD109 ANTIGEN"/>
    <property type="match status" value="1"/>
</dbReference>
<dbReference type="Proteomes" id="UP000677228">
    <property type="component" value="Unassembled WGS sequence"/>
</dbReference>
<dbReference type="InterPro" id="IPR008930">
    <property type="entry name" value="Terpenoid_cyclase/PrenylTrfase"/>
</dbReference>
<gene>
    <name evidence="2" type="ORF">OVA965_LOCUS40785</name>
    <name evidence="3" type="ORF">TMI583_LOCUS42286</name>
</gene>
<evidence type="ECO:0000313" key="4">
    <source>
        <dbReference type="Proteomes" id="UP000682733"/>
    </source>
</evidence>
<dbReference type="Pfam" id="PF07678">
    <property type="entry name" value="TED_complement"/>
    <property type="match status" value="1"/>
</dbReference>
<organism evidence="3 4">
    <name type="scientific">Didymodactylos carnosus</name>
    <dbReference type="NCBI Taxonomy" id="1234261"/>
    <lineage>
        <taxon>Eukaryota</taxon>
        <taxon>Metazoa</taxon>
        <taxon>Spiralia</taxon>
        <taxon>Gnathifera</taxon>
        <taxon>Rotifera</taxon>
        <taxon>Eurotatoria</taxon>
        <taxon>Bdelloidea</taxon>
        <taxon>Philodinida</taxon>
        <taxon>Philodinidae</taxon>
        <taxon>Didymodactylos</taxon>
    </lineage>
</organism>
<dbReference type="InterPro" id="IPR050473">
    <property type="entry name" value="A2M/Complement_sys"/>
</dbReference>
<sequence>MIEGIAGVSRDFYRETIKVNYEGIRNYYHTPTVLLLNNLPRQMNEYEVNVTQNFIFPLKNFFMYIPGSATCEVFVSGDVAGPYFLLGYDEWLNTDNLIQRTTAPADSGIFDFSMMVYNLRYMLQGHGGRAFDNEKLMKVLTFTNMEYLRFIAMYIGDTPEATWRKGSFTEFGFSNESSIWLTSWALMALRDAVYPEWEEKALYIDPKLRSDIVDFLCRTQTINGSWAELITPNDRNKFGLRITNVSNVFQQLNLSLTAQVIIALKLNTDIRGPAARLINGAIDRGRLWLEKYFRSITDAFDMSIVTYALHVTNSADQNAAFLQLDRFRQT</sequence>
<dbReference type="SUPFAM" id="SSF48239">
    <property type="entry name" value="Terpenoid cyclases/Protein prenyltransferases"/>
    <property type="match status" value="1"/>
</dbReference>